<feature type="transmembrane region" description="Helical" evidence="1">
    <location>
        <begin position="93"/>
        <end position="113"/>
    </location>
</feature>
<dbReference type="InterPro" id="IPR004711">
    <property type="entry name" value="Benzoate_Transporter"/>
</dbReference>
<name>A0A1M7C3R9_9RHOB</name>
<dbReference type="AlphaFoldDB" id="A0A1M7C3R9"/>
<dbReference type="PANTHER" id="PTHR30199">
    <property type="entry name" value="MFS FAMILY TRANSPORTER, PREDICTED SUBSTRATE BENZOATE"/>
    <property type="match status" value="1"/>
</dbReference>
<proteinExistence type="predicted"/>
<accession>A0A1M7C3R9</accession>
<dbReference type="GO" id="GO:0005886">
    <property type="term" value="C:plasma membrane"/>
    <property type="evidence" value="ECO:0007669"/>
    <property type="project" value="TreeGrafter"/>
</dbReference>
<evidence type="ECO:0000256" key="1">
    <source>
        <dbReference type="SAM" id="Phobius"/>
    </source>
</evidence>
<protein>
    <submittedName>
        <fullName evidence="2">Benzoate membrane transport protein</fullName>
    </submittedName>
</protein>
<feature type="transmembrane region" description="Helical" evidence="1">
    <location>
        <begin position="12"/>
        <end position="33"/>
    </location>
</feature>
<dbReference type="EMBL" id="FRBR01000004">
    <property type="protein sequence ID" value="SHL61870.1"/>
    <property type="molecule type" value="Genomic_DNA"/>
</dbReference>
<feature type="transmembrane region" description="Helical" evidence="1">
    <location>
        <begin position="167"/>
        <end position="185"/>
    </location>
</feature>
<dbReference type="NCBIfam" id="TIGR00843">
    <property type="entry name" value="benE"/>
    <property type="match status" value="1"/>
</dbReference>
<gene>
    <name evidence="2" type="ORF">SAMN05444398_10496</name>
</gene>
<reference evidence="2 3" key="1">
    <citation type="submission" date="2016-11" db="EMBL/GenBank/DDBJ databases">
        <authorList>
            <person name="Jaros S."/>
            <person name="Januszkiewicz K."/>
            <person name="Wedrychowicz H."/>
        </authorList>
    </citation>
    <scope>NUCLEOTIDE SEQUENCE [LARGE SCALE GENOMIC DNA]</scope>
    <source>
        <strain evidence="2 3">DSM 29589</strain>
    </source>
</reference>
<feature type="transmembrane region" description="Helical" evidence="1">
    <location>
        <begin position="291"/>
        <end position="315"/>
    </location>
</feature>
<feature type="transmembrane region" description="Helical" evidence="1">
    <location>
        <begin position="322"/>
        <end position="343"/>
    </location>
</feature>
<feature type="transmembrane region" description="Helical" evidence="1">
    <location>
        <begin position="205"/>
        <end position="224"/>
    </location>
</feature>
<keyword evidence="1" id="KW-0472">Membrane</keyword>
<dbReference type="GO" id="GO:0042925">
    <property type="term" value="F:benzoate transmembrane transporter activity"/>
    <property type="evidence" value="ECO:0007669"/>
    <property type="project" value="InterPro"/>
</dbReference>
<keyword evidence="1" id="KW-0812">Transmembrane</keyword>
<dbReference type="PANTHER" id="PTHR30199:SF0">
    <property type="entry name" value="INNER MEMBRANE PROTEIN YDCO"/>
    <property type="match status" value="1"/>
</dbReference>
<dbReference type="OrthoDB" id="9792424at2"/>
<organism evidence="2 3">
    <name type="scientific">Roseovarius pacificus</name>
    <dbReference type="NCBI Taxonomy" id="337701"/>
    <lineage>
        <taxon>Bacteria</taxon>
        <taxon>Pseudomonadati</taxon>
        <taxon>Pseudomonadota</taxon>
        <taxon>Alphaproteobacteria</taxon>
        <taxon>Rhodobacterales</taxon>
        <taxon>Roseobacteraceae</taxon>
        <taxon>Roseovarius</taxon>
    </lineage>
</organism>
<feature type="transmembrane region" description="Helical" evidence="1">
    <location>
        <begin position="133"/>
        <end position="160"/>
    </location>
</feature>
<dbReference type="Proteomes" id="UP000183974">
    <property type="component" value="Unassembled WGS sequence"/>
</dbReference>
<keyword evidence="1" id="KW-1133">Transmembrane helix</keyword>
<dbReference type="STRING" id="337701.SAMN05444398_10496"/>
<feature type="transmembrane region" description="Helical" evidence="1">
    <location>
        <begin position="45"/>
        <end position="63"/>
    </location>
</feature>
<dbReference type="RefSeq" id="WP_073034657.1">
    <property type="nucleotide sequence ID" value="NZ_BMLR01000004.1"/>
</dbReference>
<feature type="transmembrane region" description="Helical" evidence="1">
    <location>
        <begin position="255"/>
        <end position="279"/>
    </location>
</feature>
<evidence type="ECO:0000313" key="3">
    <source>
        <dbReference type="Proteomes" id="UP000183974"/>
    </source>
</evidence>
<feature type="transmembrane region" description="Helical" evidence="1">
    <location>
        <begin position="363"/>
        <end position="384"/>
    </location>
</feature>
<evidence type="ECO:0000313" key="2">
    <source>
        <dbReference type="EMBL" id="SHL61870.1"/>
    </source>
</evidence>
<keyword evidence="3" id="KW-1185">Reference proteome</keyword>
<dbReference type="Pfam" id="PF03594">
    <property type="entry name" value="BenE"/>
    <property type="match status" value="1"/>
</dbReference>
<sequence length="391" mass="39897">MIKELSPSAVYMGLLAAFVGYTASFAIVLAGLTSMGASEAQAATGLFYATLGMGVCSIVLPAVTRVPAAVAWSTPGAAFMAASAALPGGFAEAVGALICCAVLILITGIVRPLGRLVAAIPKPVANALLAGVLFKLCLAPALAMGSIPGLILPVIGAWIVGLTWNKLAAMPLALLAFLVVFFVGVDMPDGAAMGQGGWRPDLGPLTPVFTLQGFVSVAIPLFLVTMAGQNIPGFAVLEMHGYEFRRQPLLRQTGLASLLIAPFGAIPMNMSAITAAMMSGEDAGRDPSRRYWAAIVSGLGYVVLAFLAGPVTALATLAPSELITGMAGLALIPALVGSLRGAFSDPAQTEAPALTFLITASGMVMWGISGAVWGVVAGVLLWLVKQAFRKG</sequence>